<evidence type="ECO:0000313" key="3">
    <source>
        <dbReference type="Proteomes" id="UP000093928"/>
    </source>
</evidence>
<sequence>MTVFIVLDESASVAASGGNDPLSQRHAETALAIRHVANTCRCRADRVGLVPFDHASPGFVAPQPLSTAGVRRLTRGLERLSNGLGMSSELEPPLRFVETEAGHQRASVALVVFSDFLITDANPSRVITRLRTFPGYLHAVVLGALPPSVLEADPNVAVTRLTPSSPPGDAARAVFDGLNYYRRHGHVAPGSAAHQGTNRRKEHSV</sequence>
<name>A0A1A3P5E2_MYCAS</name>
<dbReference type="Gene3D" id="3.40.50.410">
    <property type="entry name" value="von Willebrand factor, type A domain"/>
    <property type="match status" value="1"/>
</dbReference>
<proteinExistence type="predicted"/>
<dbReference type="SUPFAM" id="SSF53300">
    <property type="entry name" value="vWA-like"/>
    <property type="match status" value="1"/>
</dbReference>
<dbReference type="Proteomes" id="UP000093928">
    <property type="component" value="Unassembled WGS sequence"/>
</dbReference>
<organism evidence="2 3">
    <name type="scientific">Mycobacterium asiaticum</name>
    <dbReference type="NCBI Taxonomy" id="1790"/>
    <lineage>
        <taxon>Bacteria</taxon>
        <taxon>Bacillati</taxon>
        <taxon>Actinomycetota</taxon>
        <taxon>Actinomycetes</taxon>
        <taxon>Mycobacteriales</taxon>
        <taxon>Mycobacteriaceae</taxon>
        <taxon>Mycobacterium</taxon>
    </lineage>
</organism>
<dbReference type="InterPro" id="IPR002035">
    <property type="entry name" value="VWF_A"/>
</dbReference>
<comment type="caution">
    <text evidence="2">The sequence shown here is derived from an EMBL/GenBank/DDBJ whole genome shotgun (WGS) entry which is preliminary data.</text>
</comment>
<evidence type="ECO:0000313" key="2">
    <source>
        <dbReference type="EMBL" id="OBK28890.1"/>
    </source>
</evidence>
<dbReference type="AlphaFoldDB" id="A0A1A3P5E2"/>
<dbReference type="OrthoDB" id="4728166at2"/>
<dbReference type="EMBL" id="LZLS01000065">
    <property type="protein sequence ID" value="OBK28890.1"/>
    <property type="molecule type" value="Genomic_DNA"/>
</dbReference>
<reference evidence="2 3" key="1">
    <citation type="submission" date="2016-06" db="EMBL/GenBank/DDBJ databases">
        <authorList>
            <person name="Kjaerup R.B."/>
            <person name="Dalgaard T.S."/>
            <person name="Juul-Madsen H.R."/>
        </authorList>
    </citation>
    <scope>NUCLEOTIDE SEQUENCE [LARGE SCALE GENOMIC DNA]</scope>
    <source>
        <strain evidence="2 3">1165133.8</strain>
    </source>
</reference>
<dbReference type="Pfam" id="PF13519">
    <property type="entry name" value="VWA_2"/>
    <property type="match status" value="1"/>
</dbReference>
<dbReference type="InterPro" id="IPR036465">
    <property type="entry name" value="vWFA_dom_sf"/>
</dbReference>
<protein>
    <recommendedName>
        <fullName evidence="1">VWFA domain-containing protein</fullName>
    </recommendedName>
</protein>
<accession>A0A1A3P5E2</accession>
<dbReference type="RefSeq" id="WP_065143392.1">
    <property type="nucleotide sequence ID" value="NZ_LZLS01000065.1"/>
</dbReference>
<gene>
    <name evidence="2" type="ORF">A5634_19840</name>
</gene>
<evidence type="ECO:0000259" key="1">
    <source>
        <dbReference type="Pfam" id="PF13519"/>
    </source>
</evidence>
<feature type="domain" description="VWFA" evidence="1">
    <location>
        <begin position="3"/>
        <end position="116"/>
    </location>
</feature>